<evidence type="ECO:0000313" key="7">
    <source>
        <dbReference type="Proteomes" id="UP001568698"/>
    </source>
</evidence>
<reference evidence="6 7" key="1">
    <citation type="submission" date="2024-08" db="EMBL/GenBank/DDBJ databases">
        <title>Sulfate-reducing bacteria isolated from formation water of the oil field in Kazakhstan and description of Pseudodesulfovibrio sp.</title>
        <authorList>
            <person name="Bidzhieva S.K."/>
            <person name="Tourova T.P."/>
            <person name="Grouzdev D.S."/>
            <person name="Beletsky A.V."/>
            <person name="Sokolova D.S."/>
            <person name="Samigullina S.R."/>
            <person name="Poltaraus A.B."/>
            <person name="Avtukh A.N."/>
            <person name="Tereshina V.M."/>
            <person name="Zhaparov N.S."/>
            <person name="Mardanov A.V."/>
            <person name="Nazina T.N."/>
        </authorList>
    </citation>
    <scope>NUCLEOTIDE SEQUENCE [LARGE SCALE GENOMIC DNA]</scope>
    <source>
        <strain evidence="6 7">9FUS</strain>
    </source>
</reference>
<proteinExistence type="predicted"/>
<evidence type="ECO:0000256" key="5">
    <source>
        <dbReference type="SAM" id="Phobius"/>
    </source>
</evidence>
<comment type="caution">
    <text evidence="6">The sequence shown here is derived from an EMBL/GenBank/DDBJ whole genome shotgun (WGS) entry which is preliminary data.</text>
</comment>
<keyword evidence="4 5" id="KW-0472">Membrane</keyword>
<feature type="transmembrane region" description="Helical" evidence="5">
    <location>
        <begin position="95"/>
        <end position="113"/>
    </location>
</feature>
<evidence type="ECO:0000313" key="6">
    <source>
        <dbReference type="EMBL" id="MEZ7196246.1"/>
    </source>
</evidence>
<accession>A0ABV4JZW7</accession>
<keyword evidence="2 5" id="KW-0812">Transmembrane</keyword>
<feature type="transmembrane region" description="Helical" evidence="5">
    <location>
        <begin position="61"/>
        <end position="83"/>
    </location>
</feature>
<comment type="subcellular location">
    <subcellularLocation>
        <location evidence="1">Membrane</location>
        <topology evidence="1">Multi-pass membrane protein</topology>
    </subcellularLocation>
</comment>
<sequence length="233" mass="25949">MNPWPEPRARRTGFAPPARAMLILCPALSLLAVVWHGPWSMPVLAVIEGGLLLISRPGPRRALRLAMACFWQIAVVTGLYCLRFGPQEWQSGLDVSLRLILVFIPGMLTIRLVPPAALERILKRILPGNLPFVASCCLRFFPLLLERVRIIHEAQVLRGARVLPRELLNPRNWPDAVSCIALPAVLQSIELATEIANSAKARGFSMQGRRTVWPLNEEQRHAEARAAAKESAR</sequence>
<keyword evidence="3 5" id="KW-1133">Transmembrane helix</keyword>
<dbReference type="Pfam" id="PF02361">
    <property type="entry name" value="CbiQ"/>
    <property type="match status" value="1"/>
</dbReference>
<name>A0ABV4JZW7_9BACT</name>
<dbReference type="Proteomes" id="UP001568698">
    <property type="component" value="Unassembled WGS sequence"/>
</dbReference>
<protein>
    <submittedName>
        <fullName evidence="6">Energy-coupling factor transporter transmembrane protein EcfT</fullName>
    </submittedName>
</protein>
<evidence type="ECO:0000256" key="2">
    <source>
        <dbReference type="ARBA" id="ARBA00022692"/>
    </source>
</evidence>
<dbReference type="RefSeq" id="WP_371385784.1">
    <property type="nucleotide sequence ID" value="NZ_JBGLYH010000011.1"/>
</dbReference>
<dbReference type="CDD" id="cd16914">
    <property type="entry name" value="EcfT"/>
    <property type="match status" value="1"/>
</dbReference>
<evidence type="ECO:0000256" key="3">
    <source>
        <dbReference type="ARBA" id="ARBA00022989"/>
    </source>
</evidence>
<dbReference type="EMBL" id="JBGLYH010000011">
    <property type="protein sequence ID" value="MEZ7196246.1"/>
    <property type="molecule type" value="Genomic_DNA"/>
</dbReference>
<dbReference type="InterPro" id="IPR003339">
    <property type="entry name" value="ABC/ECF_trnsptr_transmembrane"/>
</dbReference>
<keyword evidence="7" id="KW-1185">Reference proteome</keyword>
<evidence type="ECO:0000256" key="4">
    <source>
        <dbReference type="ARBA" id="ARBA00023136"/>
    </source>
</evidence>
<evidence type="ECO:0000256" key="1">
    <source>
        <dbReference type="ARBA" id="ARBA00004141"/>
    </source>
</evidence>
<gene>
    <name evidence="6" type="ORF">AB6M95_05755</name>
</gene>
<organism evidence="6 7">
    <name type="scientific">Pseudodesulfovibrio karagichevae</name>
    <dbReference type="NCBI Taxonomy" id="3239305"/>
    <lineage>
        <taxon>Bacteria</taxon>
        <taxon>Pseudomonadati</taxon>
        <taxon>Thermodesulfobacteriota</taxon>
        <taxon>Desulfovibrionia</taxon>
        <taxon>Desulfovibrionales</taxon>
        <taxon>Desulfovibrionaceae</taxon>
    </lineage>
</organism>